<evidence type="ECO:0000313" key="2">
    <source>
        <dbReference type="Proteomes" id="UP000182798"/>
    </source>
</evidence>
<dbReference type="OrthoDB" id="532510at2"/>
<reference evidence="2" key="1">
    <citation type="submission" date="2016-09" db="EMBL/GenBank/DDBJ databases">
        <title>Genome Sequence of Bathymodiolus thermophilus sulfur-oxidizing gill endosymbiont.</title>
        <authorList>
            <person name="Ponnudurai R."/>
            <person name="Kleiner M."/>
            <person name="Sayavedra L."/>
            <person name="Thuermer A."/>
            <person name="Felbeck H."/>
            <person name="Schlueter R."/>
            <person name="Schweder T."/>
            <person name="Markert S."/>
        </authorList>
    </citation>
    <scope>NUCLEOTIDE SEQUENCE [LARGE SCALE GENOMIC DNA]</scope>
    <source>
        <strain evidence="2">BAT/CrabSpa'14</strain>
    </source>
</reference>
<proteinExistence type="predicted"/>
<organism evidence="1 2">
    <name type="scientific">Bathymodiolus thermophilus thioautotrophic gill symbiont</name>
    <dbReference type="NCBI Taxonomy" id="2360"/>
    <lineage>
        <taxon>Bacteria</taxon>
        <taxon>Pseudomonadati</taxon>
        <taxon>Pseudomonadota</taxon>
        <taxon>Gammaproteobacteria</taxon>
        <taxon>sulfur-oxidizing symbionts</taxon>
    </lineage>
</organism>
<sequence length="61" mass="7019">MVRNNYIADTNILIALLADKLAGEMPPLLGISIISEIKLFVYLDLNKDDKQKLKKYTCWHL</sequence>
<evidence type="ECO:0008006" key="3">
    <source>
        <dbReference type="Google" id="ProtNLM"/>
    </source>
</evidence>
<dbReference type="EMBL" id="MIQH01000863">
    <property type="protein sequence ID" value="OIR24075.1"/>
    <property type="molecule type" value="Genomic_DNA"/>
</dbReference>
<evidence type="ECO:0000313" key="1">
    <source>
        <dbReference type="EMBL" id="OIR24075.1"/>
    </source>
</evidence>
<accession>A0A1J5TT83</accession>
<name>A0A1J5TT83_9GAMM</name>
<dbReference type="Proteomes" id="UP000182798">
    <property type="component" value="Unassembled WGS sequence"/>
</dbReference>
<comment type="caution">
    <text evidence="1">The sequence shown here is derived from an EMBL/GenBank/DDBJ whole genome shotgun (WGS) entry which is preliminary data.</text>
</comment>
<dbReference type="RefSeq" id="WP_071565018.1">
    <property type="nucleotide sequence ID" value="NZ_MIQH01000863.1"/>
</dbReference>
<gene>
    <name evidence="1" type="ORF">BGC33_02540</name>
</gene>
<protein>
    <recommendedName>
        <fullName evidence="3">PIN domain-containing protein</fullName>
    </recommendedName>
</protein>
<dbReference type="AlphaFoldDB" id="A0A1J5TT83"/>